<keyword evidence="2" id="KW-1185">Reference proteome</keyword>
<dbReference type="EMBL" id="JARVKM010000060">
    <property type="protein sequence ID" value="KAK9772523.1"/>
    <property type="molecule type" value="Genomic_DNA"/>
</dbReference>
<organism evidence="1 2">
    <name type="scientific">Seiridium cardinale</name>
    <dbReference type="NCBI Taxonomy" id="138064"/>
    <lineage>
        <taxon>Eukaryota</taxon>
        <taxon>Fungi</taxon>
        <taxon>Dikarya</taxon>
        <taxon>Ascomycota</taxon>
        <taxon>Pezizomycotina</taxon>
        <taxon>Sordariomycetes</taxon>
        <taxon>Xylariomycetidae</taxon>
        <taxon>Amphisphaeriales</taxon>
        <taxon>Sporocadaceae</taxon>
        <taxon>Seiridium</taxon>
    </lineage>
</organism>
<evidence type="ECO:0000313" key="1">
    <source>
        <dbReference type="EMBL" id="KAK9772523.1"/>
    </source>
</evidence>
<name>A0ABR2XFE1_9PEZI</name>
<accession>A0ABR2XFE1</accession>
<evidence type="ECO:0000313" key="2">
    <source>
        <dbReference type="Proteomes" id="UP001465668"/>
    </source>
</evidence>
<proteinExistence type="predicted"/>
<gene>
    <name evidence="1" type="ORF">SCAR479_10740</name>
</gene>
<comment type="caution">
    <text evidence="1">The sequence shown here is derived from an EMBL/GenBank/DDBJ whole genome shotgun (WGS) entry which is preliminary data.</text>
</comment>
<sequence length="245" mass="26032">MVLDGKDDESGDEEDNEVDSVVGAVLGSVLESFVGSVGLSDDVVDEVGPISVELDDVVVKVGSVDCSVVVSDDIEDDVGSIETSLDEVSGEVDSIVDAVVVSAVGCVVVLDDTDEESGPMFVLTNMGVEVDSVVSEFEDVSGKLDDVVVLEDEDDKGGSVVESVVDSVVGSVDPVAVSDSTDEELGSAVVLEDVDDEIDSVVEKVVSSDESYHPRKQLIFYYRSKWRLLTLQQGMKKPSWPCRFP</sequence>
<reference evidence="1 2" key="1">
    <citation type="submission" date="2024-02" db="EMBL/GenBank/DDBJ databases">
        <title>First draft genome assembly of two strains of Seiridium cardinale.</title>
        <authorList>
            <person name="Emiliani G."/>
            <person name="Scali E."/>
        </authorList>
    </citation>
    <scope>NUCLEOTIDE SEQUENCE [LARGE SCALE GENOMIC DNA]</scope>
    <source>
        <strain evidence="1 2">BM-138-000479</strain>
    </source>
</reference>
<protein>
    <submittedName>
        <fullName evidence="1">Uncharacterized protein</fullName>
    </submittedName>
</protein>
<dbReference type="Proteomes" id="UP001465668">
    <property type="component" value="Unassembled WGS sequence"/>
</dbReference>